<sequence length="93" mass="10226">MTTSNLMTEGLNLMLIGMGFVFIFLTLLVFVTSIMSRIITSYEKNVGVLPEEGISSPTAVISPAMNQSQHANDDKNLITVLSAAVHKFRSRHK</sequence>
<evidence type="ECO:0000256" key="17">
    <source>
        <dbReference type="RuleBase" id="RU004278"/>
    </source>
</evidence>
<dbReference type="GO" id="GO:0008948">
    <property type="term" value="F:oxaloacetate decarboxylase activity"/>
    <property type="evidence" value="ECO:0007669"/>
    <property type="project" value="UniProtKB-UniRule"/>
</dbReference>
<evidence type="ECO:0000256" key="5">
    <source>
        <dbReference type="ARBA" id="ARBA00011869"/>
    </source>
</evidence>
<dbReference type="STRING" id="45496.SAMN04488079_11185"/>
<dbReference type="EC" id="7.2.4.2" evidence="16"/>
<dbReference type="InterPro" id="IPR023424">
    <property type="entry name" value="OadG"/>
</dbReference>
<comment type="subcellular location">
    <subcellularLocation>
        <location evidence="3 16 17">Cell membrane</location>
        <topology evidence="3 16 17">Single-pass membrane protein</topology>
    </subcellularLocation>
</comment>
<keyword evidence="12 16" id="KW-0406">Ion transport</keyword>
<evidence type="ECO:0000256" key="10">
    <source>
        <dbReference type="ARBA" id="ARBA00022989"/>
    </source>
</evidence>
<protein>
    <recommendedName>
        <fullName evidence="16">Probable oxaloacetate decarboxylase gamma chain</fullName>
        <ecNumber evidence="16">7.2.4.2</ecNumber>
    </recommendedName>
</protein>
<evidence type="ECO:0000313" key="18">
    <source>
        <dbReference type="EMBL" id="SFK45411.1"/>
    </source>
</evidence>
<dbReference type="GO" id="GO:0015451">
    <property type="term" value="F:decarboxylation-driven active transmembrane transporter activity"/>
    <property type="evidence" value="ECO:0007669"/>
    <property type="project" value="UniProtKB-EC"/>
</dbReference>
<keyword evidence="14 16" id="KW-0739">Sodium transport</keyword>
<dbReference type="EMBL" id="FOSH01000011">
    <property type="protein sequence ID" value="SFK45411.1"/>
    <property type="molecule type" value="Genomic_DNA"/>
</dbReference>
<keyword evidence="19" id="KW-1185">Reference proteome</keyword>
<dbReference type="NCBIfam" id="TIGR01195">
    <property type="entry name" value="oadG_fam"/>
    <property type="match status" value="1"/>
</dbReference>
<evidence type="ECO:0000256" key="6">
    <source>
        <dbReference type="ARBA" id="ARBA00022448"/>
    </source>
</evidence>
<evidence type="ECO:0000256" key="7">
    <source>
        <dbReference type="ARBA" id="ARBA00022475"/>
    </source>
</evidence>
<accession>A0A1I3ZNZ6</accession>
<gene>
    <name evidence="16" type="primary">oadG</name>
    <name evidence="18" type="ORF">SAMN04488079_11185</name>
</gene>
<keyword evidence="11 16" id="KW-0915">Sodium</keyword>
<evidence type="ECO:0000256" key="13">
    <source>
        <dbReference type="ARBA" id="ARBA00023136"/>
    </source>
</evidence>
<dbReference type="InterPro" id="IPR005899">
    <property type="entry name" value="Na_pump_deCOase"/>
</dbReference>
<dbReference type="AlphaFoldDB" id="A0A1I3ZNZ6"/>
<evidence type="ECO:0000256" key="12">
    <source>
        <dbReference type="ARBA" id="ARBA00023065"/>
    </source>
</evidence>
<dbReference type="GO" id="GO:0005886">
    <property type="term" value="C:plasma membrane"/>
    <property type="evidence" value="ECO:0007669"/>
    <property type="project" value="UniProtKB-SubCell"/>
</dbReference>
<evidence type="ECO:0000313" key="19">
    <source>
        <dbReference type="Proteomes" id="UP000198924"/>
    </source>
</evidence>
<comment type="similarity">
    <text evidence="4 16 17">Belongs to the OadG family.</text>
</comment>
<keyword evidence="9 16" id="KW-1278">Translocase</keyword>
<dbReference type="HAMAP" id="MF_00404">
    <property type="entry name" value="OadG"/>
    <property type="match status" value="1"/>
</dbReference>
<keyword evidence="13 16" id="KW-0472">Membrane</keyword>
<dbReference type="Proteomes" id="UP000198924">
    <property type="component" value="Unassembled WGS sequence"/>
</dbReference>
<evidence type="ECO:0000256" key="2">
    <source>
        <dbReference type="ARBA" id="ARBA00003002"/>
    </source>
</evidence>
<keyword evidence="6 16" id="KW-0813">Transport</keyword>
<evidence type="ECO:0000256" key="8">
    <source>
        <dbReference type="ARBA" id="ARBA00022692"/>
    </source>
</evidence>
<comment type="cofactor">
    <cofactor evidence="1 16 17">
        <name>Na(+)</name>
        <dbReference type="ChEBI" id="CHEBI:29101"/>
    </cofactor>
</comment>
<evidence type="ECO:0000256" key="1">
    <source>
        <dbReference type="ARBA" id="ARBA00001959"/>
    </source>
</evidence>
<comment type="catalytic activity">
    <reaction evidence="15 16 17">
        <text>oxaloacetate + 2 Na(+)(in) + H(+) = pyruvate + 2 Na(+)(out) + CO2</text>
        <dbReference type="Rhea" id="RHEA:57724"/>
        <dbReference type="ChEBI" id="CHEBI:15361"/>
        <dbReference type="ChEBI" id="CHEBI:15378"/>
        <dbReference type="ChEBI" id="CHEBI:16452"/>
        <dbReference type="ChEBI" id="CHEBI:16526"/>
        <dbReference type="ChEBI" id="CHEBI:29101"/>
        <dbReference type="EC" id="7.2.4.2"/>
    </reaction>
</comment>
<evidence type="ECO:0000256" key="11">
    <source>
        <dbReference type="ARBA" id="ARBA00023053"/>
    </source>
</evidence>
<reference evidence="19" key="1">
    <citation type="submission" date="2016-10" db="EMBL/GenBank/DDBJ databases">
        <authorList>
            <person name="Varghese N."/>
            <person name="Submissions S."/>
        </authorList>
    </citation>
    <scope>NUCLEOTIDE SEQUENCE [LARGE SCALE GENOMIC DNA]</scope>
    <source>
        <strain evidence="19">DSM 11578</strain>
    </source>
</reference>
<comment type="function">
    <text evidence="2 16 17">Catalyzes the decarboxylation of oxaloacetate coupled to Na(+) translocation.</text>
</comment>
<evidence type="ECO:0000256" key="3">
    <source>
        <dbReference type="ARBA" id="ARBA00004162"/>
    </source>
</evidence>
<feature type="transmembrane region" description="Helical" evidence="16 17">
    <location>
        <begin position="12"/>
        <end position="35"/>
    </location>
</feature>
<name>A0A1I3ZNZ6_9GAMM</name>
<dbReference type="GO" id="GO:0036376">
    <property type="term" value="P:sodium ion export across plasma membrane"/>
    <property type="evidence" value="ECO:0007669"/>
    <property type="project" value="InterPro"/>
</dbReference>
<organism evidence="18 19">
    <name type="scientific">Methylophaga sulfidovorans</name>
    <dbReference type="NCBI Taxonomy" id="45496"/>
    <lineage>
        <taxon>Bacteria</taxon>
        <taxon>Pseudomonadati</taxon>
        <taxon>Pseudomonadota</taxon>
        <taxon>Gammaproteobacteria</taxon>
        <taxon>Thiotrichales</taxon>
        <taxon>Piscirickettsiaceae</taxon>
        <taxon>Methylophaga</taxon>
    </lineage>
</organism>
<evidence type="ECO:0000256" key="14">
    <source>
        <dbReference type="ARBA" id="ARBA00023201"/>
    </source>
</evidence>
<dbReference type="Pfam" id="PF04277">
    <property type="entry name" value="OAD_gamma"/>
    <property type="match status" value="1"/>
</dbReference>
<proteinExistence type="inferred from homology"/>
<dbReference type="RefSeq" id="WP_040576204.1">
    <property type="nucleotide sequence ID" value="NZ_FOSH01000011.1"/>
</dbReference>
<comment type="subunit">
    <text evidence="5 16">Heterotrimer of an alpha, a beta and a gamma subunit.</text>
</comment>
<keyword evidence="8 16" id="KW-0812">Transmembrane</keyword>
<evidence type="ECO:0000256" key="9">
    <source>
        <dbReference type="ARBA" id="ARBA00022967"/>
    </source>
</evidence>
<evidence type="ECO:0000256" key="16">
    <source>
        <dbReference type="HAMAP-Rule" id="MF_00404"/>
    </source>
</evidence>
<keyword evidence="10 16" id="KW-1133">Transmembrane helix</keyword>
<dbReference type="GO" id="GO:0015081">
    <property type="term" value="F:sodium ion transmembrane transporter activity"/>
    <property type="evidence" value="ECO:0007669"/>
    <property type="project" value="UniProtKB-UniRule"/>
</dbReference>
<evidence type="ECO:0000256" key="4">
    <source>
        <dbReference type="ARBA" id="ARBA00005844"/>
    </source>
</evidence>
<evidence type="ECO:0000256" key="15">
    <source>
        <dbReference type="ARBA" id="ARBA00048176"/>
    </source>
</evidence>
<keyword evidence="7 16" id="KW-1003">Cell membrane</keyword>